<evidence type="ECO:0000313" key="2">
    <source>
        <dbReference type="EMBL" id="KRX22350.1"/>
    </source>
</evidence>
<sequence>MHTATSRLELQRWLFWLVLLACTLLELVGCYEPWAACCRHHRSYGPLIIVIEKKKHKPLNAYIRLQLILNIFTVEQFINAPLVSVLELTKLTIRSEICKRSPNCSPRVDNTQISLYKRD</sequence>
<evidence type="ECO:0008006" key="4">
    <source>
        <dbReference type="Google" id="ProtNLM"/>
    </source>
</evidence>
<feature type="signal peptide" evidence="1">
    <location>
        <begin position="1"/>
        <end position="30"/>
    </location>
</feature>
<comment type="caution">
    <text evidence="2">The sequence shown here is derived from an EMBL/GenBank/DDBJ whole genome shotgun (WGS) entry which is preliminary data.</text>
</comment>
<feature type="chain" id="PRO_5006868541" description="Secreted protein" evidence="1">
    <location>
        <begin position="31"/>
        <end position="119"/>
    </location>
</feature>
<dbReference type="EMBL" id="JYDL01000032">
    <property type="protein sequence ID" value="KRX22350.1"/>
    <property type="molecule type" value="Genomic_DNA"/>
</dbReference>
<proteinExistence type="predicted"/>
<evidence type="ECO:0000313" key="3">
    <source>
        <dbReference type="Proteomes" id="UP000054630"/>
    </source>
</evidence>
<accession>A0A0V0S6J2</accession>
<evidence type="ECO:0000256" key="1">
    <source>
        <dbReference type="SAM" id="SignalP"/>
    </source>
</evidence>
<organism evidence="2 3">
    <name type="scientific">Trichinella nelsoni</name>
    <dbReference type="NCBI Taxonomy" id="6336"/>
    <lineage>
        <taxon>Eukaryota</taxon>
        <taxon>Metazoa</taxon>
        <taxon>Ecdysozoa</taxon>
        <taxon>Nematoda</taxon>
        <taxon>Enoplea</taxon>
        <taxon>Dorylaimia</taxon>
        <taxon>Trichinellida</taxon>
        <taxon>Trichinellidae</taxon>
        <taxon>Trichinella</taxon>
    </lineage>
</organism>
<keyword evidence="1" id="KW-0732">Signal</keyword>
<keyword evidence="3" id="KW-1185">Reference proteome</keyword>
<reference evidence="2 3" key="1">
    <citation type="submission" date="2015-01" db="EMBL/GenBank/DDBJ databases">
        <title>Evolution of Trichinella species and genotypes.</title>
        <authorList>
            <person name="Korhonen P.K."/>
            <person name="Edoardo P."/>
            <person name="Giuseppe L.R."/>
            <person name="Gasser R.B."/>
        </authorList>
    </citation>
    <scope>NUCLEOTIDE SEQUENCE [LARGE SCALE GENOMIC DNA]</scope>
    <source>
        <strain evidence="2">ISS37</strain>
    </source>
</reference>
<name>A0A0V0S6J2_9BILA</name>
<protein>
    <recommendedName>
        <fullName evidence="4">Secreted protein</fullName>
    </recommendedName>
</protein>
<dbReference type="Proteomes" id="UP000054630">
    <property type="component" value="Unassembled WGS sequence"/>
</dbReference>
<gene>
    <name evidence="2" type="ORF">T07_5040</name>
</gene>
<dbReference type="AlphaFoldDB" id="A0A0V0S6J2"/>